<accession>A0A3E2NQB4</accession>
<keyword evidence="3" id="KW-1185">Reference proteome</keyword>
<evidence type="ECO:0000313" key="2">
    <source>
        <dbReference type="EMBL" id="RFZ83080.1"/>
    </source>
</evidence>
<evidence type="ECO:0000256" key="1">
    <source>
        <dbReference type="SAM" id="Phobius"/>
    </source>
</evidence>
<dbReference type="Proteomes" id="UP000260823">
    <property type="component" value="Unassembled WGS sequence"/>
</dbReference>
<evidence type="ECO:0000313" key="3">
    <source>
        <dbReference type="Proteomes" id="UP000260823"/>
    </source>
</evidence>
<comment type="caution">
    <text evidence="2">The sequence shown here is derived from an EMBL/GenBank/DDBJ whole genome shotgun (WGS) entry which is preliminary data.</text>
</comment>
<sequence length="88" mass="10257">MEIRINIKTKVINWHGVISRNSTVEIYQSICLPLFDYFTRHIDPRLLERRDRNYPKGQAAYFLSLVFGVFVCSRIYMSGAELKAITTA</sequence>
<proteinExistence type="predicted"/>
<keyword evidence="1" id="KW-1133">Transmembrane helix</keyword>
<name>A0A3E2NQB4_9SPHI</name>
<organism evidence="2 3">
    <name type="scientific">Mucilaginibacter terrenus</name>
    <dbReference type="NCBI Taxonomy" id="2482727"/>
    <lineage>
        <taxon>Bacteria</taxon>
        <taxon>Pseudomonadati</taxon>
        <taxon>Bacteroidota</taxon>
        <taxon>Sphingobacteriia</taxon>
        <taxon>Sphingobacteriales</taxon>
        <taxon>Sphingobacteriaceae</taxon>
        <taxon>Mucilaginibacter</taxon>
    </lineage>
</organism>
<reference evidence="2 3" key="1">
    <citation type="submission" date="2018-08" db="EMBL/GenBank/DDBJ databases">
        <title>Mucilaginibacter terrae sp. nov., isolated from manganese diggings.</title>
        <authorList>
            <person name="Huang Y."/>
            <person name="Zhou Z."/>
        </authorList>
    </citation>
    <scope>NUCLEOTIDE SEQUENCE [LARGE SCALE GENOMIC DNA]</scope>
    <source>
        <strain evidence="2 3">ZH6</strain>
    </source>
</reference>
<gene>
    <name evidence="2" type="ORF">DYU05_13100</name>
</gene>
<protein>
    <submittedName>
        <fullName evidence="2">Uncharacterized protein</fullName>
    </submittedName>
</protein>
<dbReference type="RefSeq" id="WP_117383555.1">
    <property type="nucleotide sequence ID" value="NZ_QWDE01000002.1"/>
</dbReference>
<keyword evidence="1" id="KW-0812">Transmembrane</keyword>
<dbReference type="EMBL" id="QWDE01000002">
    <property type="protein sequence ID" value="RFZ83080.1"/>
    <property type="molecule type" value="Genomic_DNA"/>
</dbReference>
<feature type="transmembrane region" description="Helical" evidence="1">
    <location>
        <begin position="59"/>
        <end position="77"/>
    </location>
</feature>
<dbReference type="AlphaFoldDB" id="A0A3E2NQB4"/>
<keyword evidence="1" id="KW-0472">Membrane</keyword>